<dbReference type="SUPFAM" id="SSF53474">
    <property type="entry name" value="alpha/beta-Hydrolases"/>
    <property type="match status" value="1"/>
</dbReference>
<dbReference type="InterPro" id="IPR049492">
    <property type="entry name" value="BD-FAE-like_dom"/>
</dbReference>
<dbReference type="InterPro" id="IPR029058">
    <property type="entry name" value="AB_hydrolase_fold"/>
</dbReference>
<dbReference type="Proteomes" id="UP001065174">
    <property type="component" value="Chromosome"/>
</dbReference>
<dbReference type="GO" id="GO:0016787">
    <property type="term" value="F:hydrolase activity"/>
    <property type="evidence" value="ECO:0007669"/>
    <property type="project" value="UniProtKB-KW"/>
</dbReference>
<gene>
    <name evidence="3" type="ORF">N6H18_00105</name>
</gene>
<accession>A0ABY6CPD3</accession>
<organism evidence="3 4">
    <name type="scientific">Reichenbachiella agarivorans</name>
    <dbReference type="NCBI Taxonomy" id="2979464"/>
    <lineage>
        <taxon>Bacteria</taxon>
        <taxon>Pseudomonadati</taxon>
        <taxon>Bacteroidota</taxon>
        <taxon>Cytophagia</taxon>
        <taxon>Cytophagales</taxon>
        <taxon>Reichenbachiellaceae</taxon>
        <taxon>Reichenbachiella</taxon>
    </lineage>
</organism>
<name>A0ABY6CPD3_9BACT</name>
<dbReference type="EMBL" id="CP106679">
    <property type="protein sequence ID" value="UXP32377.1"/>
    <property type="molecule type" value="Genomic_DNA"/>
</dbReference>
<dbReference type="Pfam" id="PF20434">
    <property type="entry name" value="BD-FAE"/>
    <property type="match status" value="1"/>
</dbReference>
<dbReference type="Gene3D" id="3.40.50.1820">
    <property type="entry name" value="alpha/beta hydrolase"/>
    <property type="match status" value="1"/>
</dbReference>
<feature type="domain" description="BD-FAE-like" evidence="2">
    <location>
        <begin position="67"/>
        <end position="249"/>
    </location>
</feature>
<reference evidence="3" key="1">
    <citation type="submission" date="2022-09" db="EMBL/GenBank/DDBJ databases">
        <title>Comparative genomics and taxonomic characterization of three novel marine species of genus Reichenbachiella exhibiting antioxidant and polysaccharide degradation activities.</title>
        <authorList>
            <person name="Muhammad N."/>
            <person name="Lee Y.-J."/>
            <person name="Ko J."/>
            <person name="Kim S.-G."/>
        </authorList>
    </citation>
    <scope>NUCLEOTIDE SEQUENCE</scope>
    <source>
        <strain evidence="3">BKB1-1</strain>
    </source>
</reference>
<evidence type="ECO:0000259" key="2">
    <source>
        <dbReference type="Pfam" id="PF20434"/>
    </source>
</evidence>
<protein>
    <submittedName>
        <fullName evidence="3">Alpha/beta hydrolase</fullName>
    </submittedName>
</protein>
<dbReference type="PANTHER" id="PTHR48081">
    <property type="entry name" value="AB HYDROLASE SUPERFAMILY PROTEIN C4A8.06C"/>
    <property type="match status" value="1"/>
</dbReference>
<evidence type="ECO:0000256" key="1">
    <source>
        <dbReference type="ARBA" id="ARBA00022801"/>
    </source>
</evidence>
<evidence type="ECO:0000313" key="4">
    <source>
        <dbReference type="Proteomes" id="UP001065174"/>
    </source>
</evidence>
<dbReference type="PANTHER" id="PTHR48081:SF13">
    <property type="entry name" value="ALPHA_BETA HYDROLASE"/>
    <property type="match status" value="1"/>
</dbReference>
<evidence type="ECO:0000313" key="3">
    <source>
        <dbReference type="EMBL" id="UXP32377.1"/>
    </source>
</evidence>
<sequence>MGLFSLLSQSLLAQDFPRDTSYTTHSAYLKYQKEYPQIEIVKAKMDSSITIQRDVVYHHIGDRALHLDLYAQAISKERRLPLIVLIHGGGWVSGDRSMLEPMAMRMAHESFATATVEYRLSPEEQYPAAVQDIKLAIRWLKWHADELGIDSSRVAVLGSSAGGQLATLVGYSDGFAKFELANTDIPASSKVQAVIDIDGILAFHHPESKEGKVAGLWIGGTYEQVPTLWEEASALSHAGAGDPPTLFINSSFPRFHAGQDDVIKIFNHYDIDTEVCQIENSPHSFWLFDPWFERTVDSVLVFLNQVFPSENDNDDSRK</sequence>
<dbReference type="InterPro" id="IPR050300">
    <property type="entry name" value="GDXG_lipolytic_enzyme"/>
</dbReference>
<keyword evidence="4" id="KW-1185">Reference proteome</keyword>
<dbReference type="RefSeq" id="WP_262309812.1">
    <property type="nucleotide sequence ID" value="NZ_CP106679.1"/>
</dbReference>
<proteinExistence type="predicted"/>
<keyword evidence="1 3" id="KW-0378">Hydrolase</keyword>